<evidence type="ECO:0000313" key="2">
    <source>
        <dbReference type="Proteomes" id="UP001732700"/>
    </source>
</evidence>
<keyword evidence="2" id="KW-1185">Reference proteome</keyword>
<dbReference type="Proteomes" id="UP001732700">
    <property type="component" value="Chromosome 1A"/>
</dbReference>
<dbReference type="EnsemblPlants" id="AVESA.00010b.r2.1AG0004510.1">
    <property type="protein sequence ID" value="AVESA.00010b.r2.1AG0004510.1.CDS"/>
    <property type="gene ID" value="AVESA.00010b.r2.1AG0004510"/>
</dbReference>
<reference evidence="1" key="2">
    <citation type="submission" date="2025-09" db="UniProtKB">
        <authorList>
            <consortium name="EnsemblPlants"/>
        </authorList>
    </citation>
    <scope>IDENTIFICATION</scope>
</reference>
<sequence>MHVSVVAAPKLETLGFIGDLCLSDDFSTLVFGSTVIQGLHIDKLITEVHTVKILALNMRNLCLDTIIELMRCFPCLEKLYIKSYFSRPGNLWRRKHRNLIRCLDLRLKAIVLTNYQGLKSQVNFVTFFALNANLLESVTLGIEEKNNNEKFLAEQHMKLQIKNGASKDVRLHFRIDRCFHSLWYAKDVRAYDLTDPFADI</sequence>
<evidence type="ECO:0000313" key="1">
    <source>
        <dbReference type="EnsemblPlants" id="AVESA.00010b.r2.1AG0004510.1.CDS"/>
    </source>
</evidence>
<protein>
    <submittedName>
        <fullName evidence="1">Uncharacterized protein</fullName>
    </submittedName>
</protein>
<reference evidence="1" key="1">
    <citation type="submission" date="2021-05" db="EMBL/GenBank/DDBJ databases">
        <authorList>
            <person name="Scholz U."/>
            <person name="Mascher M."/>
            <person name="Fiebig A."/>
        </authorList>
    </citation>
    <scope>NUCLEOTIDE SEQUENCE [LARGE SCALE GENOMIC DNA]</scope>
</reference>
<organism evidence="1 2">
    <name type="scientific">Avena sativa</name>
    <name type="common">Oat</name>
    <dbReference type="NCBI Taxonomy" id="4498"/>
    <lineage>
        <taxon>Eukaryota</taxon>
        <taxon>Viridiplantae</taxon>
        <taxon>Streptophyta</taxon>
        <taxon>Embryophyta</taxon>
        <taxon>Tracheophyta</taxon>
        <taxon>Spermatophyta</taxon>
        <taxon>Magnoliopsida</taxon>
        <taxon>Liliopsida</taxon>
        <taxon>Poales</taxon>
        <taxon>Poaceae</taxon>
        <taxon>BOP clade</taxon>
        <taxon>Pooideae</taxon>
        <taxon>Poodae</taxon>
        <taxon>Poeae</taxon>
        <taxon>Poeae Chloroplast Group 1 (Aveneae type)</taxon>
        <taxon>Aveninae</taxon>
        <taxon>Avena</taxon>
    </lineage>
</organism>
<proteinExistence type="predicted"/>
<accession>A0ACD5T7C9</accession>
<name>A0ACD5T7C9_AVESA</name>